<feature type="binding site" evidence="9">
    <location>
        <begin position="16"/>
        <end position="18"/>
    </location>
    <ligand>
        <name>substrate</name>
    </ligand>
</feature>
<dbReference type="EC" id="2.7.1.15" evidence="9"/>
<keyword evidence="5 9" id="KW-0067">ATP-binding</keyword>
<feature type="domain" description="Carbohydrate kinase PfkB" evidence="10">
    <location>
        <begin position="9"/>
        <end position="288"/>
    </location>
</feature>
<gene>
    <name evidence="9" type="primary">rbsK</name>
    <name evidence="11" type="ORF">ACFFRI_14640</name>
</gene>
<comment type="subcellular location">
    <subcellularLocation>
        <location evidence="9">Cytoplasm</location>
    </subcellularLocation>
</comment>
<feature type="binding site" evidence="9">
    <location>
        <position position="183"/>
    </location>
    <ligand>
        <name>ATP</name>
        <dbReference type="ChEBI" id="CHEBI:30616"/>
    </ligand>
</feature>
<dbReference type="HAMAP" id="MF_01987">
    <property type="entry name" value="Ribokinase"/>
    <property type="match status" value="1"/>
</dbReference>
<keyword evidence="6 9" id="KW-0460">Magnesium</keyword>
<dbReference type="PANTHER" id="PTHR10584:SF166">
    <property type="entry name" value="RIBOKINASE"/>
    <property type="match status" value="1"/>
</dbReference>
<comment type="caution">
    <text evidence="9">Lacks conserved residue(s) required for the propagation of feature annotation.</text>
</comment>
<proteinExistence type="inferred from homology"/>
<comment type="caution">
    <text evidence="11">The sequence shown here is derived from an EMBL/GenBank/DDBJ whole genome shotgun (WGS) entry which is preliminary data.</text>
</comment>
<comment type="pathway">
    <text evidence="9">Carbohydrate metabolism; D-ribose degradation; D-ribose 5-phosphate from beta-D-ribopyranose: step 2/2.</text>
</comment>
<evidence type="ECO:0000256" key="2">
    <source>
        <dbReference type="ARBA" id="ARBA00022723"/>
    </source>
</evidence>
<dbReference type="GO" id="GO:0016301">
    <property type="term" value="F:kinase activity"/>
    <property type="evidence" value="ECO:0007669"/>
    <property type="project" value="UniProtKB-KW"/>
</dbReference>
<dbReference type="PANTHER" id="PTHR10584">
    <property type="entry name" value="SUGAR KINASE"/>
    <property type="match status" value="1"/>
</dbReference>
<reference evidence="11 12" key="1">
    <citation type="submission" date="2024-09" db="EMBL/GenBank/DDBJ databases">
        <authorList>
            <person name="Sun Q."/>
            <person name="Mori K."/>
        </authorList>
    </citation>
    <scope>NUCLEOTIDE SEQUENCE [LARGE SCALE GENOMIC DNA]</scope>
    <source>
        <strain evidence="11 12">JCM 9626</strain>
    </source>
</reference>
<organism evidence="11 12">
    <name type="scientific">Nocardioides plantarum</name>
    <dbReference type="NCBI Taxonomy" id="29299"/>
    <lineage>
        <taxon>Bacteria</taxon>
        <taxon>Bacillati</taxon>
        <taxon>Actinomycetota</taxon>
        <taxon>Actinomycetes</taxon>
        <taxon>Propionibacteriales</taxon>
        <taxon>Nocardioidaceae</taxon>
        <taxon>Nocardioides</taxon>
    </lineage>
</organism>
<dbReference type="Gene3D" id="3.40.1190.20">
    <property type="match status" value="1"/>
</dbReference>
<protein>
    <recommendedName>
        <fullName evidence="9">Ribokinase</fullName>
        <shortName evidence="9">RK</shortName>
        <ecNumber evidence="9">2.7.1.15</ecNumber>
    </recommendedName>
</protein>
<accession>A0ABV5KC67</accession>
<dbReference type="SUPFAM" id="SSF53613">
    <property type="entry name" value="Ribokinase-like"/>
    <property type="match status" value="1"/>
</dbReference>
<comment type="catalytic activity">
    <reaction evidence="9">
        <text>D-ribose + ATP = D-ribose 5-phosphate + ADP + H(+)</text>
        <dbReference type="Rhea" id="RHEA:13697"/>
        <dbReference type="ChEBI" id="CHEBI:15378"/>
        <dbReference type="ChEBI" id="CHEBI:30616"/>
        <dbReference type="ChEBI" id="CHEBI:47013"/>
        <dbReference type="ChEBI" id="CHEBI:78346"/>
        <dbReference type="ChEBI" id="CHEBI:456216"/>
        <dbReference type="EC" id="2.7.1.15"/>
    </reaction>
</comment>
<keyword evidence="2 9" id="KW-0479">Metal-binding</keyword>
<keyword evidence="1 9" id="KW-0808">Transferase</keyword>
<sequence length="299" mass="28951">MTLEPQGVVVVVGGINQDVVVRAERRPGAGETVVGDGPAVVPGGKGANTAVAAARAGASVVMCGAVGDDDAGRAQVVALAAEHVDTRGVRERVGTATGVAMIVVTPDGENSIAVGRGANATVTGPDVRRACAGAAVVLAQTEVGAEPADWAAAACAGRFVLSLAPVLPLRAETLALADPVVLNETEAAEVVGRAADDPAAAVLAATGARAVVVTLGARGAAWADGASSGRVAGHLVAADDVVDTTGAGDCFTGTLAARLAAGDSLELAVTVAVAAAAESVRRPGARRPGLSDGGQSGTP</sequence>
<comment type="function">
    <text evidence="9">Catalyzes the phosphorylation of ribose at O-5 in a reaction requiring ATP and magnesium. The resulting D-ribose-5-phosphate can then be used either for sythesis of nucleotides, histidine, and tryptophan, or as a component of the pentose phosphate pathway.</text>
</comment>
<comment type="subunit">
    <text evidence="9">Homodimer.</text>
</comment>
<feature type="binding site" evidence="9">
    <location>
        <position position="284"/>
    </location>
    <ligand>
        <name>K(+)</name>
        <dbReference type="ChEBI" id="CHEBI:29103"/>
    </ligand>
</feature>
<feature type="binding site" evidence="9">
    <location>
        <begin position="44"/>
        <end position="48"/>
    </location>
    <ligand>
        <name>substrate</name>
    </ligand>
</feature>
<dbReference type="Pfam" id="PF00294">
    <property type="entry name" value="PfkB"/>
    <property type="match status" value="1"/>
</dbReference>
<dbReference type="InterPro" id="IPR002139">
    <property type="entry name" value="Ribo/fructo_kinase"/>
</dbReference>
<keyword evidence="9" id="KW-0963">Cytoplasm</keyword>
<keyword evidence="3 9" id="KW-0547">Nucleotide-binding</keyword>
<feature type="binding site" evidence="9">
    <location>
        <position position="282"/>
    </location>
    <ligand>
        <name>K(+)</name>
        <dbReference type="ChEBI" id="CHEBI:29103"/>
    </ligand>
</feature>
<feature type="binding site" evidence="9">
    <location>
        <position position="142"/>
    </location>
    <ligand>
        <name>substrate</name>
    </ligand>
</feature>
<comment type="similarity">
    <text evidence="9">Belongs to the carbohydrate kinase PfkB family. Ribokinase subfamily.</text>
</comment>
<dbReference type="PRINTS" id="PR00990">
    <property type="entry name" value="RIBOKINASE"/>
</dbReference>
<keyword evidence="7 9" id="KW-0630">Potassium</keyword>
<dbReference type="Proteomes" id="UP001589750">
    <property type="component" value="Unassembled WGS sequence"/>
</dbReference>
<evidence type="ECO:0000256" key="1">
    <source>
        <dbReference type="ARBA" id="ARBA00022679"/>
    </source>
</evidence>
<comment type="cofactor">
    <cofactor evidence="9">
        <name>Mg(2+)</name>
        <dbReference type="ChEBI" id="CHEBI:18420"/>
    </cofactor>
    <text evidence="9">Requires a divalent cation, most likely magnesium in vivo, as an electrophilic catalyst to aid phosphoryl group transfer. It is the chelate of the metal and the nucleotide that is the actual substrate.</text>
</comment>
<dbReference type="InterPro" id="IPR011877">
    <property type="entry name" value="Ribokinase"/>
</dbReference>
<dbReference type="RefSeq" id="WP_140009465.1">
    <property type="nucleotide sequence ID" value="NZ_JBHMDG010000017.1"/>
</dbReference>
<feature type="active site" description="Proton acceptor" evidence="9">
    <location>
        <position position="249"/>
    </location>
</feature>
<evidence type="ECO:0000256" key="8">
    <source>
        <dbReference type="ARBA" id="ARBA00023277"/>
    </source>
</evidence>
<keyword evidence="8 9" id="KW-0119">Carbohydrate metabolism</keyword>
<evidence type="ECO:0000259" key="10">
    <source>
        <dbReference type="Pfam" id="PF00294"/>
    </source>
</evidence>
<dbReference type="InterPro" id="IPR029056">
    <property type="entry name" value="Ribokinase-like"/>
</dbReference>
<name>A0ABV5KC67_9ACTN</name>
<feature type="binding site" evidence="9">
    <location>
        <position position="279"/>
    </location>
    <ligand>
        <name>K(+)</name>
        <dbReference type="ChEBI" id="CHEBI:29103"/>
    </ligand>
</feature>
<feature type="binding site" evidence="9">
    <location>
        <position position="245"/>
    </location>
    <ligand>
        <name>K(+)</name>
        <dbReference type="ChEBI" id="CHEBI:29103"/>
    </ligand>
</feature>
<evidence type="ECO:0000256" key="9">
    <source>
        <dbReference type="HAMAP-Rule" id="MF_01987"/>
    </source>
</evidence>
<comment type="activity regulation">
    <text evidence="9">Activated by a monovalent cation that binds near, but not in, the active site. The most likely occupant of the site in vivo is potassium. Ion binding induces a conformational change that may alter substrate affinity.</text>
</comment>
<feature type="binding site" evidence="9">
    <location>
        <position position="243"/>
    </location>
    <ligand>
        <name>K(+)</name>
        <dbReference type="ChEBI" id="CHEBI:29103"/>
    </ligand>
</feature>
<feature type="binding site" evidence="9">
    <location>
        <begin position="248"/>
        <end position="249"/>
    </location>
    <ligand>
        <name>ATP</name>
        <dbReference type="ChEBI" id="CHEBI:30616"/>
    </ligand>
</feature>
<evidence type="ECO:0000256" key="5">
    <source>
        <dbReference type="ARBA" id="ARBA00022840"/>
    </source>
</evidence>
<dbReference type="EMBL" id="JBHMDG010000017">
    <property type="protein sequence ID" value="MFB9314290.1"/>
    <property type="molecule type" value="Genomic_DNA"/>
</dbReference>
<keyword evidence="4 9" id="KW-0418">Kinase</keyword>
<evidence type="ECO:0000256" key="6">
    <source>
        <dbReference type="ARBA" id="ARBA00022842"/>
    </source>
</evidence>
<feature type="binding site" evidence="9">
    <location>
        <position position="249"/>
    </location>
    <ligand>
        <name>substrate</name>
    </ligand>
</feature>
<evidence type="ECO:0000313" key="11">
    <source>
        <dbReference type="EMBL" id="MFB9314290.1"/>
    </source>
</evidence>
<evidence type="ECO:0000256" key="4">
    <source>
        <dbReference type="ARBA" id="ARBA00022777"/>
    </source>
</evidence>
<feature type="binding site" evidence="9">
    <location>
        <begin position="214"/>
        <end position="219"/>
    </location>
    <ligand>
        <name>ATP</name>
        <dbReference type="ChEBI" id="CHEBI:30616"/>
    </ligand>
</feature>
<evidence type="ECO:0000256" key="3">
    <source>
        <dbReference type="ARBA" id="ARBA00022741"/>
    </source>
</evidence>
<evidence type="ECO:0000256" key="7">
    <source>
        <dbReference type="ARBA" id="ARBA00022958"/>
    </source>
</evidence>
<dbReference type="InterPro" id="IPR011611">
    <property type="entry name" value="PfkB_dom"/>
</dbReference>
<keyword evidence="12" id="KW-1185">Reference proteome</keyword>
<evidence type="ECO:0000313" key="12">
    <source>
        <dbReference type="Proteomes" id="UP001589750"/>
    </source>
</evidence>